<evidence type="ECO:0000313" key="2">
    <source>
        <dbReference type="EMBL" id="KAK9943812.1"/>
    </source>
</evidence>
<feature type="signal peptide" evidence="1">
    <location>
        <begin position="1"/>
        <end position="27"/>
    </location>
</feature>
<accession>A0AAW1Y4N8</accession>
<keyword evidence="1" id="KW-0732">Signal</keyword>
<feature type="chain" id="PRO_5043744005" evidence="1">
    <location>
        <begin position="28"/>
        <end position="107"/>
    </location>
</feature>
<evidence type="ECO:0000313" key="3">
    <source>
        <dbReference type="Proteomes" id="UP001457282"/>
    </source>
</evidence>
<protein>
    <submittedName>
        <fullName evidence="2">Uncharacterized protein</fullName>
    </submittedName>
</protein>
<gene>
    <name evidence="2" type="ORF">M0R45_009408</name>
</gene>
<reference evidence="2 3" key="1">
    <citation type="journal article" date="2023" name="G3 (Bethesda)">
        <title>A chromosome-length genome assembly and annotation of blackberry (Rubus argutus, cv. 'Hillquist').</title>
        <authorList>
            <person name="Bruna T."/>
            <person name="Aryal R."/>
            <person name="Dudchenko O."/>
            <person name="Sargent D.J."/>
            <person name="Mead D."/>
            <person name="Buti M."/>
            <person name="Cavallini A."/>
            <person name="Hytonen T."/>
            <person name="Andres J."/>
            <person name="Pham M."/>
            <person name="Weisz D."/>
            <person name="Mascagni F."/>
            <person name="Usai G."/>
            <person name="Natali L."/>
            <person name="Bassil N."/>
            <person name="Fernandez G.E."/>
            <person name="Lomsadze A."/>
            <person name="Armour M."/>
            <person name="Olukolu B."/>
            <person name="Poorten T."/>
            <person name="Britton C."/>
            <person name="Davik J."/>
            <person name="Ashrafi H."/>
            <person name="Aiden E.L."/>
            <person name="Borodovsky M."/>
            <person name="Worthington M."/>
        </authorList>
    </citation>
    <scope>NUCLEOTIDE SEQUENCE [LARGE SCALE GENOMIC DNA]</scope>
    <source>
        <strain evidence="2">PI 553951</strain>
    </source>
</reference>
<dbReference type="Proteomes" id="UP001457282">
    <property type="component" value="Unassembled WGS sequence"/>
</dbReference>
<name>A0AAW1Y4N8_RUBAR</name>
<sequence length="107" mass="11545">MSNYRLLIQMLLVDSLLLLCFATFAFGANRLSDDEVQALQDIAVTLGKEGWNLSADPCSGDNNGWSTQADKYYANNVTCGNCTISDAANATNTDQICHVVSISDSTE</sequence>
<dbReference type="AlphaFoldDB" id="A0AAW1Y4N8"/>
<evidence type="ECO:0000256" key="1">
    <source>
        <dbReference type="SAM" id="SignalP"/>
    </source>
</evidence>
<comment type="caution">
    <text evidence="2">The sequence shown here is derived from an EMBL/GenBank/DDBJ whole genome shotgun (WGS) entry which is preliminary data.</text>
</comment>
<organism evidence="2 3">
    <name type="scientific">Rubus argutus</name>
    <name type="common">Southern blackberry</name>
    <dbReference type="NCBI Taxonomy" id="59490"/>
    <lineage>
        <taxon>Eukaryota</taxon>
        <taxon>Viridiplantae</taxon>
        <taxon>Streptophyta</taxon>
        <taxon>Embryophyta</taxon>
        <taxon>Tracheophyta</taxon>
        <taxon>Spermatophyta</taxon>
        <taxon>Magnoliopsida</taxon>
        <taxon>eudicotyledons</taxon>
        <taxon>Gunneridae</taxon>
        <taxon>Pentapetalae</taxon>
        <taxon>rosids</taxon>
        <taxon>fabids</taxon>
        <taxon>Rosales</taxon>
        <taxon>Rosaceae</taxon>
        <taxon>Rosoideae</taxon>
        <taxon>Rosoideae incertae sedis</taxon>
        <taxon>Rubus</taxon>
    </lineage>
</organism>
<dbReference type="EMBL" id="JBEDUW010000002">
    <property type="protein sequence ID" value="KAK9943812.1"/>
    <property type="molecule type" value="Genomic_DNA"/>
</dbReference>
<proteinExistence type="predicted"/>
<keyword evidence="3" id="KW-1185">Reference proteome</keyword>